<dbReference type="PANTHER" id="PTHR43685:SF2">
    <property type="entry name" value="GLYCOSYLTRANSFERASE 2-LIKE DOMAIN-CONTAINING PROTEIN"/>
    <property type="match status" value="1"/>
</dbReference>
<reference evidence="2 3" key="1">
    <citation type="submission" date="2014-07" db="EMBL/GenBank/DDBJ databases">
        <title>Draft genome sequence of Thalassospira profundimaris S25-3-2.</title>
        <authorList>
            <person name="Lai Q."/>
            <person name="Shao Z."/>
        </authorList>
    </citation>
    <scope>NUCLEOTIDE SEQUENCE [LARGE SCALE GENOMIC DNA]</scope>
    <source>
        <strain evidence="2 3">S25-3-2</strain>
    </source>
</reference>
<dbReference type="OrthoDB" id="6383742at2"/>
<gene>
    <name evidence="2" type="ORF">TH25_01495</name>
</gene>
<proteinExistence type="predicted"/>
<dbReference type="PANTHER" id="PTHR43685">
    <property type="entry name" value="GLYCOSYLTRANSFERASE"/>
    <property type="match status" value="1"/>
</dbReference>
<comment type="caution">
    <text evidence="2">The sequence shown here is derived from an EMBL/GenBank/DDBJ whole genome shotgun (WGS) entry which is preliminary data.</text>
</comment>
<sequence>MTPQPVPLITIGMTCFNAAKTIDRALDSALNQDWENFEVLVVDDFSHDGSQKILRQRAAQDYRLRIIEHPENKGCAAARNTLLNESKGDFIAFFDDDDVSRKDRLRLQYTRIITYEQTIETDLIACYASGQRIYDNGYEMPIKAIGSRGPGPVGTELADYLLCARYRSGIFYGGGTPTCSLMARKTIFQKVGKFDENMRRQEDADFAIRLALCGGHFIGVSENVLTQYASQGSDKTARHEHESFLYLLEKNKKYLLKNRDYTYMRRWAELRFRHFSGRPAAAASILIQLLFTHPLRTMRHFSRTALARFIHEHRMKA</sequence>
<dbReference type="GO" id="GO:0016740">
    <property type="term" value="F:transferase activity"/>
    <property type="evidence" value="ECO:0007669"/>
    <property type="project" value="UniProtKB-KW"/>
</dbReference>
<dbReference type="Pfam" id="PF00535">
    <property type="entry name" value="Glycos_transf_2"/>
    <property type="match status" value="1"/>
</dbReference>
<dbReference type="InterPro" id="IPR050834">
    <property type="entry name" value="Glycosyltransf_2"/>
</dbReference>
<feature type="domain" description="Glycosyltransferase 2-like" evidence="1">
    <location>
        <begin position="11"/>
        <end position="137"/>
    </location>
</feature>
<dbReference type="SUPFAM" id="SSF53448">
    <property type="entry name" value="Nucleotide-diphospho-sugar transferases"/>
    <property type="match status" value="1"/>
</dbReference>
<accession>A0A367XKG9</accession>
<evidence type="ECO:0000313" key="3">
    <source>
        <dbReference type="Proteomes" id="UP000252517"/>
    </source>
</evidence>
<evidence type="ECO:0000259" key="1">
    <source>
        <dbReference type="Pfam" id="PF00535"/>
    </source>
</evidence>
<organism evidence="2 3">
    <name type="scientific">Thalassospira profundimaris</name>
    <dbReference type="NCBI Taxonomy" id="502049"/>
    <lineage>
        <taxon>Bacteria</taxon>
        <taxon>Pseudomonadati</taxon>
        <taxon>Pseudomonadota</taxon>
        <taxon>Alphaproteobacteria</taxon>
        <taxon>Rhodospirillales</taxon>
        <taxon>Thalassospiraceae</taxon>
        <taxon>Thalassospira</taxon>
    </lineage>
</organism>
<dbReference type="CDD" id="cd00761">
    <property type="entry name" value="Glyco_tranf_GTA_type"/>
    <property type="match status" value="1"/>
</dbReference>
<dbReference type="EMBL" id="JPWH01000001">
    <property type="protein sequence ID" value="RCK54048.1"/>
    <property type="molecule type" value="Genomic_DNA"/>
</dbReference>
<dbReference type="RefSeq" id="WP_114086627.1">
    <property type="nucleotide sequence ID" value="NZ_JPWH01000001.1"/>
</dbReference>
<keyword evidence="2" id="KW-0808">Transferase</keyword>
<name>A0A367XKG9_9PROT</name>
<dbReference type="Gene3D" id="3.90.550.10">
    <property type="entry name" value="Spore Coat Polysaccharide Biosynthesis Protein SpsA, Chain A"/>
    <property type="match status" value="1"/>
</dbReference>
<dbReference type="Proteomes" id="UP000252517">
    <property type="component" value="Unassembled WGS sequence"/>
</dbReference>
<dbReference type="InterPro" id="IPR029044">
    <property type="entry name" value="Nucleotide-diphossugar_trans"/>
</dbReference>
<dbReference type="InterPro" id="IPR001173">
    <property type="entry name" value="Glyco_trans_2-like"/>
</dbReference>
<evidence type="ECO:0000313" key="2">
    <source>
        <dbReference type="EMBL" id="RCK54048.1"/>
    </source>
</evidence>
<dbReference type="AlphaFoldDB" id="A0A367XKG9"/>
<protein>
    <submittedName>
        <fullName evidence="2">Glycosyl transferase</fullName>
    </submittedName>
</protein>